<evidence type="ECO:0000256" key="4">
    <source>
        <dbReference type="ARBA" id="ARBA00023125"/>
    </source>
</evidence>
<dbReference type="Gene3D" id="3.30.70.980">
    <property type="match status" value="2"/>
</dbReference>
<accession>A0A955RI31</accession>
<dbReference type="PANTHER" id="PTHR12532:SF6">
    <property type="entry name" value="TRANSCRIPTIONAL REGULATORY PROTEIN YEBC-RELATED"/>
    <property type="match status" value="1"/>
</dbReference>
<dbReference type="InterPro" id="IPR029072">
    <property type="entry name" value="YebC-like"/>
</dbReference>
<comment type="caution">
    <text evidence="9">The sequence shown here is derived from an EMBL/GenBank/DDBJ whole genome shotgun (WGS) entry which is preliminary data.</text>
</comment>
<protein>
    <recommendedName>
        <fullName evidence="6">Probable transcriptional regulatory protein KC660_01975</fullName>
    </recommendedName>
</protein>
<dbReference type="GO" id="GO:0003677">
    <property type="term" value="F:DNA binding"/>
    <property type="evidence" value="ECO:0007669"/>
    <property type="project" value="UniProtKB-UniRule"/>
</dbReference>
<name>A0A955RI31_9BACT</name>
<dbReference type="Gene3D" id="1.10.10.200">
    <property type="match status" value="1"/>
</dbReference>
<reference evidence="9" key="2">
    <citation type="journal article" date="2021" name="Microbiome">
        <title>Successional dynamics and alternative stable states in a saline activated sludge microbial community over 9 years.</title>
        <authorList>
            <person name="Wang Y."/>
            <person name="Ye J."/>
            <person name="Ju F."/>
            <person name="Liu L."/>
            <person name="Boyd J.A."/>
            <person name="Deng Y."/>
            <person name="Parks D.H."/>
            <person name="Jiang X."/>
            <person name="Yin X."/>
            <person name="Woodcroft B.J."/>
            <person name="Tyson G.W."/>
            <person name="Hugenholtz P."/>
            <person name="Polz M.F."/>
            <person name="Zhang T."/>
        </authorList>
    </citation>
    <scope>NUCLEOTIDE SEQUENCE</scope>
    <source>
        <strain evidence="9">HKST-UBA10</strain>
    </source>
</reference>
<evidence type="ECO:0000259" key="8">
    <source>
        <dbReference type="Pfam" id="PF20772"/>
    </source>
</evidence>
<dbReference type="NCBIfam" id="NF009044">
    <property type="entry name" value="PRK12378.1"/>
    <property type="match status" value="1"/>
</dbReference>
<dbReference type="InterPro" id="IPR026564">
    <property type="entry name" value="Transcrip_reg_TACO1-like_dom3"/>
</dbReference>
<keyword evidence="4 6" id="KW-0238">DNA-binding</keyword>
<comment type="subcellular location">
    <subcellularLocation>
        <location evidence="6">Cytoplasm</location>
    </subcellularLocation>
</comment>
<dbReference type="GO" id="GO:0006355">
    <property type="term" value="P:regulation of DNA-templated transcription"/>
    <property type="evidence" value="ECO:0007669"/>
    <property type="project" value="UniProtKB-UniRule"/>
</dbReference>
<dbReference type="InterPro" id="IPR048300">
    <property type="entry name" value="TACO1_YebC-like_2nd/3rd_dom"/>
</dbReference>
<dbReference type="Pfam" id="PF01709">
    <property type="entry name" value="Transcrip_reg"/>
    <property type="match status" value="1"/>
</dbReference>
<dbReference type="GO" id="GO:0005829">
    <property type="term" value="C:cytosol"/>
    <property type="evidence" value="ECO:0007669"/>
    <property type="project" value="TreeGrafter"/>
</dbReference>
<evidence type="ECO:0000256" key="6">
    <source>
        <dbReference type="HAMAP-Rule" id="MF_00693"/>
    </source>
</evidence>
<dbReference type="InterPro" id="IPR017856">
    <property type="entry name" value="Integrase-like_N"/>
</dbReference>
<dbReference type="InterPro" id="IPR049083">
    <property type="entry name" value="TACO1_YebC_N"/>
</dbReference>
<evidence type="ECO:0000256" key="1">
    <source>
        <dbReference type="ARBA" id="ARBA00008724"/>
    </source>
</evidence>
<comment type="similarity">
    <text evidence="1 6">Belongs to the TACO1 family.</text>
</comment>
<dbReference type="SUPFAM" id="SSF75625">
    <property type="entry name" value="YebC-like"/>
    <property type="match status" value="1"/>
</dbReference>
<keyword evidence="3 6" id="KW-0805">Transcription regulation</keyword>
<dbReference type="AlphaFoldDB" id="A0A955RI31"/>
<sequence>MSGHSKWAKIKRAKGANDAKRGQLFTKIANQISIAAREGGGDPEMNFTLRLAIEKAKNANMPSASVDKAIDRGTGKSKESMSLQHITYEAIGPGNAAVLIDCLTDNQNRTYSNVKNIVENLGGTIASPNSVAWQFEEKGLITVRSAKITPSEKFGAPDMIVEVNSDELELELFDIPGIENIEETEIETEEGTFQGFEIYVNHDDLYNVRTKVDALKVKIESAELIKEPTQGITLEAKDEEKLQRFIEEIEGDEDVENVWTNA</sequence>
<dbReference type="InterPro" id="IPR002876">
    <property type="entry name" value="Transcrip_reg_TACO1-like"/>
</dbReference>
<proteinExistence type="inferred from homology"/>
<feature type="domain" description="TACO1/YebC-like N-terminal" evidence="8">
    <location>
        <begin position="5"/>
        <end position="76"/>
    </location>
</feature>
<dbReference type="Proteomes" id="UP000782843">
    <property type="component" value="Unassembled WGS sequence"/>
</dbReference>
<dbReference type="NCBIfam" id="TIGR01033">
    <property type="entry name" value="YebC/PmpR family DNA-binding transcriptional regulator"/>
    <property type="match status" value="1"/>
</dbReference>
<dbReference type="HAMAP" id="MF_00693">
    <property type="entry name" value="Transcrip_reg_TACO1"/>
    <property type="match status" value="1"/>
</dbReference>
<dbReference type="PANTHER" id="PTHR12532">
    <property type="entry name" value="TRANSLATIONAL ACTIVATOR OF CYTOCHROME C OXIDASE 1"/>
    <property type="match status" value="1"/>
</dbReference>
<keyword evidence="5 6" id="KW-0804">Transcription</keyword>
<evidence type="ECO:0000256" key="3">
    <source>
        <dbReference type="ARBA" id="ARBA00023015"/>
    </source>
</evidence>
<gene>
    <name evidence="9" type="ORF">KC660_01975</name>
</gene>
<evidence type="ECO:0000313" key="10">
    <source>
        <dbReference type="Proteomes" id="UP000782843"/>
    </source>
</evidence>
<feature type="domain" description="TACO1/YebC-like second and third" evidence="7">
    <location>
        <begin position="84"/>
        <end position="262"/>
    </location>
</feature>
<evidence type="ECO:0000256" key="2">
    <source>
        <dbReference type="ARBA" id="ARBA00022490"/>
    </source>
</evidence>
<keyword evidence="2 6" id="KW-0963">Cytoplasm</keyword>
<evidence type="ECO:0000256" key="5">
    <source>
        <dbReference type="ARBA" id="ARBA00023163"/>
    </source>
</evidence>
<dbReference type="Pfam" id="PF20772">
    <property type="entry name" value="TACO1_YebC_N"/>
    <property type="match status" value="1"/>
</dbReference>
<dbReference type="EMBL" id="JAGQLG010000072">
    <property type="protein sequence ID" value="MCA9382154.1"/>
    <property type="molecule type" value="Genomic_DNA"/>
</dbReference>
<organism evidence="9 10">
    <name type="scientific">Candidatus Dojkabacteria bacterium</name>
    <dbReference type="NCBI Taxonomy" id="2099670"/>
    <lineage>
        <taxon>Bacteria</taxon>
        <taxon>Candidatus Dojkabacteria</taxon>
    </lineage>
</organism>
<reference evidence="9" key="1">
    <citation type="submission" date="2020-04" db="EMBL/GenBank/DDBJ databases">
        <authorList>
            <person name="Zhang T."/>
        </authorList>
    </citation>
    <scope>NUCLEOTIDE SEQUENCE</scope>
    <source>
        <strain evidence="9">HKST-UBA10</strain>
    </source>
</reference>
<dbReference type="FunFam" id="1.10.10.200:FF:000002">
    <property type="entry name" value="Probable transcriptional regulatory protein CLM62_37755"/>
    <property type="match status" value="1"/>
</dbReference>
<evidence type="ECO:0000259" key="7">
    <source>
        <dbReference type="Pfam" id="PF01709"/>
    </source>
</evidence>
<evidence type="ECO:0000313" key="9">
    <source>
        <dbReference type="EMBL" id="MCA9382154.1"/>
    </source>
</evidence>